<keyword evidence="1" id="KW-0812">Transmembrane</keyword>
<dbReference type="Pfam" id="PF25837">
    <property type="entry name" value="Apionate_lact_N"/>
    <property type="match status" value="1"/>
</dbReference>
<evidence type="ECO:0000313" key="5">
    <source>
        <dbReference type="Proteomes" id="UP000238392"/>
    </source>
</evidence>
<accession>A0A2T0WNV5</accession>
<keyword evidence="5" id="KW-1185">Reference proteome</keyword>
<evidence type="ECO:0000259" key="3">
    <source>
        <dbReference type="Pfam" id="PF25838"/>
    </source>
</evidence>
<feature type="domain" description="D-apionate lactonase TIM barrel" evidence="3">
    <location>
        <begin position="249"/>
        <end position="512"/>
    </location>
</feature>
<keyword evidence="1" id="KW-0472">Membrane</keyword>
<dbReference type="InterPro" id="IPR058787">
    <property type="entry name" value="ApnL_M"/>
</dbReference>
<sequence>MSDPVTLYGTAHRPPQAEQITLGDLSFTLQDGALRHICKGGTEMLRAISFLVRDRDWGTLVPEFTEISRHHDGDFRLSARAVYTSGGATLAIDLEIMADDQGLRVSASGAPDQRFETNRTGFTILHPAHLAGSPVVVGHGDEADESAIFPVEIDPWQPFMNITSLTHDHGGLRVRCAMQGDTFEMEDQRQWGDASYKTYNRPLALPWPFHLDAGVVFSQAVHLTWQPVETAPATQAADLPEGLTFPETAIVLTPEDARRLAKTPTDIAKVAPQRLLCHIDGALGETQAQIDAFGTLQQALPDPTYDAELICAFDDPPEAELTRLRHECDAAGFRPDSVLVCPSVDRQSTPPGSDWPECPPLEDIHIAAAKAFPDVTRGGGMVSFFPELNRKRPPLEHLAFVAHGLCPIIHAADDLSVMETLQTILHITRSARAIIKDRDYRIGPATIAMRQNPYGTRTIPNPDGQRMCMSDDDPRHRALFGAAYVIGLATALAGAGITVWTPAALYGPRGLEGPITQAIAALAACAGQPVHEARLHDGLATLVVGDCRFQANLTGTPQAGLAPYEWRRLVA</sequence>
<gene>
    <name evidence="4" type="ORF">CLV74_1088</name>
</gene>
<dbReference type="OrthoDB" id="931854at2"/>
<evidence type="ECO:0000256" key="1">
    <source>
        <dbReference type="SAM" id="Phobius"/>
    </source>
</evidence>
<evidence type="ECO:0000313" key="4">
    <source>
        <dbReference type="EMBL" id="PRY88204.1"/>
    </source>
</evidence>
<dbReference type="Pfam" id="PF25838">
    <property type="entry name" value="Apionate_lact_M"/>
    <property type="match status" value="1"/>
</dbReference>
<feature type="transmembrane region" description="Helical" evidence="1">
    <location>
        <begin position="478"/>
        <end position="500"/>
    </location>
</feature>
<evidence type="ECO:0000259" key="2">
    <source>
        <dbReference type="Pfam" id="PF25837"/>
    </source>
</evidence>
<dbReference type="AlphaFoldDB" id="A0A2T0WNV5"/>
<organism evidence="4 5">
    <name type="scientific">Donghicola tyrosinivorans</name>
    <dbReference type="NCBI Taxonomy" id="1652492"/>
    <lineage>
        <taxon>Bacteria</taxon>
        <taxon>Pseudomonadati</taxon>
        <taxon>Pseudomonadota</taxon>
        <taxon>Alphaproteobacteria</taxon>
        <taxon>Rhodobacterales</taxon>
        <taxon>Roseobacteraceae</taxon>
        <taxon>Donghicola</taxon>
    </lineage>
</organism>
<comment type="caution">
    <text evidence="4">The sequence shown here is derived from an EMBL/GenBank/DDBJ whole genome shotgun (WGS) entry which is preliminary data.</text>
</comment>
<feature type="domain" description="D-apionate lactonase N-terminal" evidence="2">
    <location>
        <begin position="6"/>
        <end position="226"/>
    </location>
</feature>
<dbReference type="Proteomes" id="UP000238392">
    <property type="component" value="Unassembled WGS sequence"/>
</dbReference>
<dbReference type="EMBL" id="PVTQ01000008">
    <property type="protein sequence ID" value="PRY88204.1"/>
    <property type="molecule type" value="Genomic_DNA"/>
</dbReference>
<keyword evidence="1" id="KW-1133">Transmembrane helix</keyword>
<protein>
    <submittedName>
        <fullName evidence="4">Uncharacterized protein</fullName>
    </submittedName>
</protein>
<dbReference type="RefSeq" id="WP_106265164.1">
    <property type="nucleotide sequence ID" value="NZ_PVTQ01000008.1"/>
</dbReference>
<proteinExistence type="predicted"/>
<dbReference type="InterPro" id="IPR058788">
    <property type="entry name" value="ApnL_N"/>
</dbReference>
<name>A0A2T0WNV5_9RHOB</name>
<reference evidence="4 5" key="1">
    <citation type="submission" date="2018-03" db="EMBL/GenBank/DDBJ databases">
        <title>Genomic Encyclopedia of Archaeal and Bacterial Type Strains, Phase II (KMG-II): from individual species to whole genera.</title>
        <authorList>
            <person name="Goeker M."/>
        </authorList>
    </citation>
    <scope>NUCLEOTIDE SEQUENCE [LARGE SCALE GENOMIC DNA]</scope>
    <source>
        <strain evidence="4 5">DSM 100212</strain>
    </source>
</reference>